<feature type="domain" description="GST C-terminal" evidence="5">
    <location>
        <begin position="85"/>
        <end position="215"/>
    </location>
</feature>
<evidence type="ECO:0000256" key="1">
    <source>
        <dbReference type="ARBA" id="ARBA00012452"/>
    </source>
</evidence>
<dbReference type="SFLD" id="SFLDS00019">
    <property type="entry name" value="Glutathione_Transferase_(cytos"/>
    <property type="match status" value="1"/>
</dbReference>
<evidence type="ECO:0000259" key="4">
    <source>
        <dbReference type="PROSITE" id="PS50404"/>
    </source>
</evidence>
<dbReference type="InterPro" id="IPR040079">
    <property type="entry name" value="Glutathione_S-Trfase"/>
</dbReference>
<name>A0A9W8HEV3_9FUNG</name>
<proteinExistence type="predicted"/>
<dbReference type="EC" id="2.5.1.18" evidence="1"/>
<dbReference type="PROSITE" id="PS50404">
    <property type="entry name" value="GST_NTER"/>
    <property type="match status" value="1"/>
</dbReference>
<dbReference type="InterPro" id="IPR050213">
    <property type="entry name" value="GST_superfamily"/>
</dbReference>
<accession>A0A9W8HEV3</accession>
<evidence type="ECO:0000313" key="7">
    <source>
        <dbReference type="Proteomes" id="UP001140217"/>
    </source>
</evidence>
<dbReference type="GO" id="GO:0006749">
    <property type="term" value="P:glutathione metabolic process"/>
    <property type="evidence" value="ECO:0007669"/>
    <property type="project" value="TreeGrafter"/>
</dbReference>
<dbReference type="PANTHER" id="PTHR11571">
    <property type="entry name" value="GLUTATHIONE S-TRANSFERASE"/>
    <property type="match status" value="1"/>
</dbReference>
<dbReference type="OrthoDB" id="414243at2759"/>
<dbReference type="PANTHER" id="PTHR11571:SF224">
    <property type="entry name" value="HEMATOPOIETIC PROSTAGLANDIN D SYNTHASE"/>
    <property type="match status" value="1"/>
</dbReference>
<keyword evidence="7" id="KW-1185">Reference proteome</keyword>
<dbReference type="Pfam" id="PF14497">
    <property type="entry name" value="GST_C_3"/>
    <property type="match status" value="1"/>
</dbReference>
<dbReference type="InterPro" id="IPR004045">
    <property type="entry name" value="Glutathione_S-Trfase_N"/>
</dbReference>
<dbReference type="InterPro" id="IPR010987">
    <property type="entry name" value="Glutathione-S-Trfase_C-like"/>
</dbReference>
<organism evidence="6 7">
    <name type="scientific">Coemansia javaensis</name>
    <dbReference type="NCBI Taxonomy" id="2761396"/>
    <lineage>
        <taxon>Eukaryota</taxon>
        <taxon>Fungi</taxon>
        <taxon>Fungi incertae sedis</taxon>
        <taxon>Zoopagomycota</taxon>
        <taxon>Kickxellomycotina</taxon>
        <taxon>Kickxellomycetes</taxon>
        <taxon>Kickxellales</taxon>
        <taxon>Kickxellaceae</taxon>
        <taxon>Coemansia</taxon>
    </lineage>
</organism>
<feature type="domain" description="GST N-terminal" evidence="4">
    <location>
        <begin position="3"/>
        <end position="83"/>
    </location>
</feature>
<gene>
    <name evidence="6" type="ORF">H4R18_001548</name>
</gene>
<dbReference type="EMBL" id="JANBUL010000041">
    <property type="protein sequence ID" value="KAJ2783710.1"/>
    <property type="molecule type" value="Genomic_DNA"/>
</dbReference>
<evidence type="ECO:0000313" key="6">
    <source>
        <dbReference type="EMBL" id="KAJ2783710.1"/>
    </source>
</evidence>
<evidence type="ECO:0000256" key="3">
    <source>
        <dbReference type="ARBA" id="ARBA00047960"/>
    </source>
</evidence>
<dbReference type="InterPro" id="IPR036249">
    <property type="entry name" value="Thioredoxin-like_sf"/>
</dbReference>
<dbReference type="PROSITE" id="PS50405">
    <property type="entry name" value="GST_CTER"/>
    <property type="match status" value="1"/>
</dbReference>
<dbReference type="Gene3D" id="3.40.30.10">
    <property type="entry name" value="Glutaredoxin"/>
    <property type="match status" value="1"/>
</dbReference>
<dbReference type="GO" id="GO:0004364">
    <property type="term" value="F:glutathione transferase activity"/>
    <property type="evidence" value="ECO:0007669"/>
    <property type="project" value="UniProtKB-EC"/>
</dbReference>
<dbReference type="AlphaFoldDB" id="A0A9W8HEV3"/>
<evidence type="ECO:0000259" key="5">
    <source>
        <dbReference type="PROSITE" id="PS50405"/>
    </source>
</evidence>
<dbReference type="SUPFAM" id="SSF52833">
    <property type="entry name" value="Thioredoxin-like"/>
    <property type="match status" value="1"/>
</dbReference>
<sequence length="221" mass="24297">MTKHYTLRYFDIIGLAETSRLLLTAAGVEWTNEVPEWPQEKPNQPFGRLPVLVEKSADGSPDFVLSESQTIERYIARTYGLVPADPKEAAVQEQLRDQIADVVLGFFAFAFLKGEEDKKEKRARFDAILQKLIEVQTKALQKNGNNGYLFGDRVSYADAAALAAYKNLIIGSARYDAALAGIVKAQLTPEIAKHLKTVEADIAAKADKGKIPTSLTVAIDA</sequence>
<evidence type="ECO:0000256" key="2">
    <source>
        <dbReference type="ARBA" id="ARBA00022679"/>
    </source>
</evidence>
<keyword evidence="2" id="KW-0808">Transferase</keyword>
<comment type="caution">
    <text evidence="6">The sequence shown here is derived from an EMBL/GenBank/DDBJ whole genome shotgun (WGS) entry which is preliminary data.</text>
</comment>
<dbReference type="Proteomes" id="UP001140217">
    <property type="component" value="Unassembled WGS sequence"/>
</dbReference>
<reference evidence="6" key="1">
    <citation type="submission" date="2022-07" db="EMBL/GenBank/DDBJ databases">
        <title>Phylogenomic reconstructions and comparative analyses of Kickxellomycotina fungi.</title>
        <authorList>
            <person name="Reynolds N.K."/>
            <person name="Stajich J.E."/>
            <person name="Barry K."/>
            <person name="Grigoriev I.V."/>
            <person name="Crous P."/>
            <person name="Smith M.E."/>
        </authorList>
    </citation>
    <scope>NUCLEOTIDE SEQUENCE</scope>
    <source>
        <strain evidence="6">NBRC 105414</strain>
    </source>
</reference>
<comment type="catalytic activity">
    <reaction evidence="3">
        <text>RX + glutathione = an S-substituted glutathione + a halide anion + H(+)</text>
        <dbReference type="Rhea" id="RHEA:16437"/>
        <dbReference type="ChEBI" id="CHEBI:15378"/>
        <dbReference type="ChEBI" id="CHEBI:16042"/>
        <dbReference type="ChEBI" id="CHEBI:17792"/>
        <dbReference type="ChEBI" id="CHEBI:57925"/>
        <dbReference type="ChEBI" id="CHEBI:90779"/>
        <dbReference type="EC" id="2.5.1.18"/>
    </reaction>
</comment>
<dbReference type="SUPFAM" id="SSF47616">
    <property type="entry name" value="GST C-terminal domain-like"/>
    <property type="match status" value="1"/>
</dbReference>
<dbReference type="InterPro" id="IPR004046">
    <property type="entry name" value="GST_C"/>
</dbReference>
<dbReference type="Pfam" id="PF02798">
    <property type="entry name" value="GST_N"/>
    <property type="match status" value="1"/>
</dbReference>
<dbReference type="Gene3D" id="1.20.1050.10">
    <property type="match status" value="1"/>
</dbReference>
<dbReference type="CDD" id="cd03039">
    <property type="entry name" value="GST_N_Sigma_like"/>
    <property type="match status" value="1"/>
</dbReference>
<protein>
    <recommendedName>
        <fullName evidence="1">glutathione transferase</fullName>
        <ecNumber evidence="1">2.5.1.18</ecNumber>
    </recommendedName>
</protein>
<dbReference type="InterPro" id="IPR036282">
    <property type="entry name" value="Glutathione-S-Trfase_C_sf"/>
</dbReference>